<evidence type="ECO:0000259" key="19">
    <source>
        <dbReference type="PROSITE" id="PS51085"/>
    </source>
</evidence>
<dbReference type="InterPro" id="IPR022407">
    <property type="entry name" value="OxRdtase_Mopterin_BS"/>
</dbReference>
<dbReference type="InterPro" id="IPR005107">
    <property type="entry name" value="CO_DH_flav_C"/>
</dbReference>
<feature type="binding site" evidence="17">
    <location>
        <position position="93"/>
    </location>
    <ligand>
        <name>[2Fe-2S] cluster</name>
        <dbReference type="ChEBI" id="CHEBI:190135"/>
        <label>1</label>
    </ligand>
</feature>
<dbReference type="Gene3D" id="1.10.150.120">
    <property type="entry name" value="[2Fe-2S]-binding domain"/>
    <property type="match status" value="1"/>
</dbReference>
<dbReference type="InterPro" id="IPR012675">
    <property type="entry name" value="Beta-grasp_dom_sf"/>
</dbReference>
<dbReference type="GO" id="GO:0071949">
    <property type="term" value="F:FAD binding"/>
    <property type="evidence" value="ECO:0007669"/>
    <property type="project" value="InterPro"/>
</dbReference>
<evidence type="ECO:0000256" key="4">
    <source>
        <dbReference type="ARBA" id="ARBA00022505"/>
    </source>
</evidence>
<keyword evidence="9" id="KW-0560">Oxidoreductase</keyword>
<dbReference type="FunFam" id="3.30.365.10:FF:000003">
    <property type="entry name" value="Aldehyde oxidase 1"/>
    <property type="match status" value="1"/>
</dbReference>
<feature type="binding site" evidence="16">
    <location>
        <position position="1048"/>
    </location>
    <ligand>
        <name>substrate</name>
    </ligand>
</feature>
<dbReference type="InterPro" id="IPR008274">
    <property type="entry name" value="AldOxase/xan_DH_MoCoBD1"/>
</dbReference>
<dbReference type="InterPro" id="IPR036884">
    <property type="entry name" value="2Fe-2S-bd_dom_sf"/>
</dbReference>
<feature type="binding site" evidence="17">
    <location>
        <position position="98"/>
    </location>
    <ligand>
        <name>[2Fe-2S] cluster</name>
        <dbReference type="ChEBI" id="CHEBI:190135"/>
        <label>1</label>
    </ligand>
</feature>
<feature type="binding site" evidence="16">
    <location>
        <position position="532"/>
    </location>
    <ligand>
        <name>FAD</name>
        <dbReference type="ChEBI" id="CHEBI:57692"/>
    </ligand>
</feature>
<feature type="binding site" evidence="16">
    <location>
        <position position="1082"/>
    </location>
    <ligand>
        <name>substrate</name>
    </ligand>
</feature>
<keyword evidence="5" id="KW-0285">Flavoprotein</keyword>
<dbReference type="InterPro" id="IPR002346">
    <property type="entry name" value="Mopterin_DH_FAD-bd"/>
</dbReference>
<dbReference type="Pfam" id="PF20256">
    <property type="entry name" value="MoCoBD_2"/>
    <property type="match status" value="1"/>
</dbReference>
<keyword evidence="7 17" id="KW-0479">Metal-binding</keyword>
<dbReference type="SUPFAM" id="SSF54665">
    <property type="entry name" value="CO dehydrogenase molybdoprotein N-domain-like"/>
    <property type="match status" value="1"/>
</dbReference>
<dbReference type="Gene3D" id="3.30.390.50">
    <property type="entry name" value="CO dehydrogenase flavoprotein, C-terminal domain"/>
    <property type="match status" value="1"/>
</dbReference>
<dbReference type="Pfam" id="PF02738">
    <property type="entry name" value="MoCoBD_1"/>
    <property type="match status" value="1"/>
</dbReference>
<evidence type="ECO:0000256" key="3">
    <source>
        <dbReference type="ARBA" id="ARBA00006849"/>
    </source>
</evidence>
<evidence type="ECO:0000256" key="17">
    <source>
        <dbReference type="PIRSR" id="PIRSR000127-3"/>
    </source>
</evidence>
<dbReference type="Pfam" id="PF03450">
    <property type="entry name" value="CO_deh_flav_C"/>
    <property type="match status" value="1"/>
</dbReference>
<comment type="cofactor">
    <cofactor evidence="17">
        <name>Mo-molybdopterin</name>
        <dbReference type="ChEBI" id="CHEBI:71302"/>
    </cofactor>
    <text evidence="17">Binds 1 Mo-molybdopterin (Mo-MPT) cofactor per subunit.</text>
</comment>
<evidence type="ECO:0000256" key="5">
    <source>
        <dbReference type="ARBA" id="ARBA00022630"/>
    </source>
</evidence>
<dbReference type="SUPFAM" id="SSF55447">
    <property type="entry name" value="CO dehydrogenase flavoprotein C-terminal domain-like"/>
    <property type="match status" value="1"/>
</dbReference>
<feature type="binding site" evidence="17">
    <location>
        <position position="966"/>
    </location>
    <ligand>
        <name>Mo-molybdopterin</name>
        <dbReference type="ChEBI" id="CHEBI:71302"/>
    </ligand>
    <ligandPart>
        <name>Mo</name>
        <dbReference type="ChEBI" id="CHEBI:28685"/>
    </ligandPart>
</feature>
<accession>A0AA38X5X9</accession>
<feature type="binding site" evidence="17">
    <location>
        <position position="124"/>
    </location>
    <ligand>
        <name>[2Fe-2S] cluster</name>
        <dbReference type="ChEBI" id="CHEBI:190135"/>
        <label>1</label>
    </ligand>
</feature>
<dbReference type="PROSITE" id="PS00197">
    <property type="entry name" value="2FE2S_FER_1"/>
    <property type="match status" value="1"/>
</dbReference>
<dbReference type="SUPFAM" id="SSF47741">
    <property type="entry name" value="CO dehydrogenase ISP C-domain like"/>
    <property type="match status" value="1"/>
</dbReference>
<feature type="compositionally biased region" description="Low complexity" evidence="18">
    <location>
        <begin position="301"/>
        <end position="314"/>
    </location>
</feature>
<feature type="binding site" evidence="16">
    <location>
        <begin position="519"/>
        <end position="523"/>
    </location>
    <ligand>
        <name>FAD</name>
        <dbReference type="ChEBI" id="CHEBI:57692"/>
    </ligand>
</feature>
<feature type="binding site" evidence="17">
    <location>
        <position position="163"/>
    </location>
    <ligand>
        <name>[2Fe-2S] cluster</name>
        <dbReference type="ChEBI" id="CHEBI:190135"/>
        <label>2</label>
    </ligand>
</feature>
<evidence type="ECO:0000256" key="10">
    <source>
        <dbReference type="ARBA" id="ARBA00023004"/>
    </source>
</evidence>
<dbReference type="GO" id="GO:0051537">
    <property type="term" value="F:2 iron, 2 sulfur cluster binding"/>
    <property type="evidence" value="ECO:0007669"/>
    <property type="project" value="UniProtKB-KW"/>
</dbReference>
<feature type="binding site" evidence="16">
    <location>
        <position position="509"/>
    </location>
    <ligand>
        <name>FAD</name>
        <dbReference type="ChEBI" id="CHEBI:57692"/>
    </ligand>
</feature>
<dbReference type="PROSITE" id="PS00559">
    <property type="entry name" value="MOLYBDOPTERIN_EUK"/>
    <property type="match status" value="1"/>
</dbReference>
<comment type="cofactor">
    <cofactor evidence="17">
        <name>[2Fe-2S] cluster</name>
        <dbReference type="ChEBI" id="CHEBI:190135"/>
    </cofactor>
    <text evidence="17">Binds 2 [2Fe-2S] clusters.</text>
</comment>
<dbReference type="Gene3D" id="3.90.1170.50">
    <property type="entry name" value="Aldehyde oxidase/xanthine dehydrogenase, a/b hammerhead"/>
    <property type="match status" value="1"/>
</dbReference>
<dbReference type="PIRSF" id="PIRSF000127">
    <property type="entry name" value="Xanthine_DH"/>
    <property type="match status" value="1"/>
</dbReference>
<dbReference type="FunFam" id="3.30.365.10:FF:000004">
    <property type="entry name" value="Xanthine dehydrogenase oxidase"/>
    <property type="match status" value="1"/>
</dbReference>
<feature type="compositionally biased region" description="Basic and acidic residues" evidence="18">
    <location>
        <begin position="332"/>
        <end position="346"/>
    </location>
</feature>
<dbReference type="GO" id="GO:0043546">
    <property type="term" value="F:molybdopterin cofactor binding"/>
    <property type="evidence" value="ECO:0007669"/>
    <property type="project" value="InterPro"/>
</dbReference>
<dbReference type="InterPro" id="IPR016208">
    <property type="entry name" value="Ald_Oxase/xanthine_DH-like"/>
</dbReference>
<feature type="active site" description="Proton acceptor" evidence="15">
    <location>
        <position position="1438"/>
    </location>
</feature>
<comment type="cofactor">
    <cofactor evidence="14">
        <name>[2Fe-2S] cluster</name>
        <dbReference type="ChEBI" id="CHEBI:190135"/>
    </cofactor>
</comment>
<dbReference type="InterPro" id="IPR037165">
    <property type="entry name" value="AldOxase/xan_DH_Mopterin-bd_sf"/>
</dbReference>
<protein>
    <recommendedName>
        <fullName evidence="23">Xanthine dehydrogenase</fullName>
    </recommendedName>
</protein>
<evidence type="ECO:0000256" key="14">
    <source>
        <dbReference type="ARBA" id="ARBA00034078"/>
    </source>
</evidence>
<evidence type="ECO:0000256" key="2">
    <source>
        <dbReference type="ARBA" id="ARBA00004275"/>
    </source>
</evidence>
<dbReference type="InterPro" id="IPR001041">
    <property type="entry name" value="2Fe-2S_ferredoxin-type"/>
</dbReference>
<dbReference type="InterPro" id="IPR016169">
    <property type="entry name" value="FAD-bd_PCMH_sub2"/>
</dbReference>
<dbReference type="Pfam" id="PF01315">
    <property type="entry name" value="Ald_Xan_dh_C"/>
    <property type="match status" value="1"/>
</dbReference>
<dbReference type="InterPro" id="IPR046867">
    <property type="entry name" value="AldOxase/xan_DH_MoCoBD2"/>
</dbReference>
<dbReference type="SMART" id="SM01008">
    <property type="entry name" value="Ald_Xan_dh_C"/>
    <property type="match status" value="1"/>
</dbReference>
<evidence type="ECO:0000256" key="9">
    <source>
        <dbReference type="ARBA" id="ARBA00023002"/>
    </source>
</evidence>
<keyword evidence="4 17" id="KW-0500">Molybdenum</keyword>
<comment type="similarity">
    <text evidence="3">Belongs to the xanthine dehydrogenase family.</text>
</comment>
<feature type="binding site" evidence="16">
    <location>
        <position position="970"/>
    </location>
    <ligand>
        <name>substrate</name>
    </ligand>
</feature>
<feature type="binding site" evidence="17">
    <location>
        <position position="935"/>
    </location>
    <ligand>
        <name>Mo-molybdopterin</name>
        <dbReference type="ChEBI" id="CHEBI:71302"/>
    </ligand>
    <ligandPart>
        <name>Mo</name>
        <dbReference type="ChEBI" id="CHEBI:28685"/>
    </ligandPart>
</feature>
<dbReference type="PROSITE" id="PS51387">
    <property type="entry name" value="FAD_PCMH"/>
    <property type="match status" value="1"/>
</dbReference>
<keyword evidence="13" id="KW-0576">Peroxisome</keyword>
<evidence type="ECO:0008006" key="23">
    <source>
        <dbReference type="Google" id="ProtNLM"/>
    </source>
</evidence>
<dbReference type="EMBL" id="JAPDRK010000012">
    <property type="protein sequence ID" value="KAJ9607417.1"/>
    <property type="molecule type" value="Genomic_DNA"/>
</dbReference>
<evidence type="ECO:0000256" key="8">
    <source>
        <dbReference type="ARBA" id="ARBA00022827"/>
    </source>
</evidence>
<dbReference type="InterPro" id="IPR002888">
    <property type="entry name" value="2Fe-2S-bd"/>
</dbReference>
<feature type="binding site" evidence="17">
    <location>
        <position position="166"/>
    </location>
    <ligand>
        <name>[2Fe-2S] cluster</name>
        <dbReference type="ChEBI" id="CHEBI:190135"/>
        <label>2</label>
    </ligand>
</feature>
<dbReference type="FunFam" id="3.30.465.10:FF:000004">
    <property type="entry name" value="Xanthine dehydrogenase/oxidase"/>
    <property type="match status" value="1"/>
</dbReference>
<dbReference type="FunFam" id="3.10.20.30:FF:000012">
    <property type="entry name" value="Xanthine dehydrogenase/oxidase"/>
    <property type="match status" value="1"/>
</dbReference>
<keyword evidence="10 17" id="KW-0408">Iron</keyword>
<dbReference type="PANTHER" id="PTHR45444:SF3">
    <property type="entry name" value="XANTHINE DEHYDROGENASE"/>
    <property type="match status" value="1"/>
</dbReference>
<dbReference type="InterPro" id="IPR006058">
    <property type="entry name" value="2Fe2S_fd_BS"/>
</dbReference>
<feature type="binding site" evidence="17">
    <location>
        <position position="207"/>
    </location>
    <ligand>
        <name>[2Fe-2S] cluster</name>
        <dbReference type="ChEBI" id="CHEBI:190135"/>
        <label>2</label>
    </ligand>
</feature>
<dbReference type="InterPro" id="IPR036318">
    <property type="entry name" value="FAD-bd_PCMH-like_sf"/>
</dbReference>
<evidence type="ECO:0000256" key="12">
    <source>
        <dbReference type="ARBA" id="ARBA00023027"/>
    </source>
</evidence>
<dbReference type="PROSITE" id="PS51085">
    <property type="entry name" value="2FE2S_FER_2"/>
    <property type="match status" value="1"/>
</dbReference>
<comment type="subcellular location">
    <subcellularLocation>
        <location evidence="2">Peroxisome</location>
    </subcellularLocation>
</comment>
<dbReference type="GO" id="GO:0005777">
    <property type="term" value="C:peroxisome"/>
    <property type="evidence" value="ECO:0007669"/>
    <property type="project" value="UniProtKB-SubCell"/>
</dbReference>
<feature type="binding site" evidence="17">
    <location>
        <position position="1249"/>
    </location>
    <ligand>
        <name>Mo-molybdopterin</name>
        <dbReference type="ChEBI" id="CHEBI:71302"/>
    </ligand>
    <ligandPart>
        <name>Mo</name>
        <dbReference type="ChEBI" id="CHEBI:28685"/>
    </ligandPart>
</feature>
<dbReference type="FunFam" id="3.30.365.10:FF:000001">
    <property type="entry name" value="Xanthine dehydrogenase oxidase"/>
    <property type="match status" value="1"/>
</dbReference>
<feature type="binding site" evidence="17">
    <location>
        <position position="101"/>
    </location>
    <ligand>
        <name>[2Fe-2S] cluster</name>
        <dbReference type="ChEBI" id="CHEBI:190135"/>
        <label>1</label>
    </ligand>
</feature>
<dbReference type="GO" id="GO:0016491">
    <property type="term" value="F:oxidoreductase activity"/>
    <property type="evidence" value="ECO:0007669"/>
    <property type="project" value="UniProtKB-KW"/>
</dbReference>
<keyword evidence="8 16" id="KW-0274">FAD</keyword>
<dbReference type="InterPro" id="IPR000674">
    <property type="entry name" value="Ald_Oxase/Xan_DH_a/b"/>
</dbReference>
<evidence type="ECO:0000256" key="7">
    <source>
        <dbReference type="ARBA" id="ARBA00022723"/>
    </source>
</evidence>
<dbReference type="Pfam" id="PF00941">
    <property type="entry name" value="FAD_binding_5"/>
    <property type="match status" value="1"/>
</dbReference>
<dbReference type="InterPro" id="IPR016167">
    <property type="entry name" value="FAD-bd_PCMH_sub1"/>
</dbReference>
<dbReference type="FunFam" id="3.30.365.10:FF:000002">
    <property type="entry name" value="Xanthine dehydrogenase oxidase"/>
    <property type="match status" value="1"/>
</dbReference>
<dbReference type="Pfam" id="PF00111">
    <property type="entry name" value="Fer2"/>
    <property type="match status" value="1"/>
</dbReference>
<comment type="cofactor">
    <cofactor evidence="1 16">
        <name>FAD</name>
        <dbReference type="ChEBI" id="CHEBI:57692"/>
    </cofactor>
</comment>
<reference evidence="21" key="1">
    <citation type="submission" date="2022-10" db="EMBL/GenBank/DDBJ databases">
        <title>Culturing micro-colonial fungi from biological soil crusts in the Mojave desert and describing Neophaeococcomyces mojavensis, and introducing the new genera and species Taxawa tesnikishii.</title>
        <authorList>
            <person name="Kurbessoian T."/>
            <person name="Stajich J.E."/>
        </authorList>
    </citation>
    <scope>NUCLEOTIDE SEQUENCE</scope>
    <source>
        <strain evidence="21">TK_41</strain>
    </source>
</reference>
<feature type="region of interest" description="Disordered" evidence="18">
    <location>
        <begin position="279"/>
        <end position="366"/>
    </location>
</feature>
<comment type="caution">
    <text evidence="21">The sequence shown here is derived from an EMBL/GenBank/DDBJ whole genome shotgun (WGS) entry which is preliminary data.</text>
</comment>
<gene>
    <name evidence="21" type="ORF">H2200_008490</name>
</gene>
<evidence type="ECO:0000256" key="13">
    <source>
        <dbReference type="ARBA" id="ARBA00023140"/>
    </source>
</evidence>
<dbReference type="InterPro" id="IPR036856">
    <property type="entry name" value="Ald_Oxase/Xan_DH_a/b_sf"/>
</dbReference>
<name>A0AA38X5X9_9EURO</name>
<evidence type="ECO:0000256" key="15">
    <source>
        <dbReference type="PIRSR" id="PIRSR000127-1"/>
    </source>
</evidence>
<dbReference type="Pfam" id="PF01799">
    <property type="entry name" value="Fer2_2"/>
    <property type="match status" value="1"/>
</dbReference>
<keyword evidence="6 17" id="KW-0001">2Fe-2S</keyword>
<evidence type="ECO:0000256" key="11">
    <source>
        <dbReference type="ARBA" id="ARBA00023014"/>
    </source>
</evidence>
<dbReference type="InterPro" id="IPR016166">
    <property type="entry name" value="FAD-bd_PCMH"/>
</dbReference>
<keyword evidence="11 17" id="KW-0411">Iron-sulfur</keyword>
<feature type="binding site" evidence="16">
    <location>
        <begin position="422"/>
        <end position="429"/>
    </location>
    <ligand>
        <name>FAD</name>
        <dbReference type="ChEBI" id="CHEBI:57692"/>
    </ligand>
</feature>
<organism evidence="21 22">
    <name type="scientific">Cladophialophora chaetospira</name>
    <dbReference type="NCBI Taxonomy" id="386627"/>
    <lineage>
        <taxon>Eukaryota</taxon>
        <taxon>Fungi</taxon>
        <taxon>Dikarya</taxon>
        <taxon>Ascomycota</taxon>
        <taxon>Pezizomycotina</taxon>
        <taxon>Eurotiomycetes</taxon>
        <taxon>Chaetothyriomycetidae</taxon>
        <taxon>Chaetothyriales</taxon>
        <taxon>Herpotrichiellaceae</taxon>
        <taxon>Cladophialophora</taxon>
    </lineage>
</organism>
<dbReference type="GO" id="GO:0005506">
    <property type="term" value="F:iron ion binding"/>
    <property type="evidence" value="ECO:0007669"/>
    <property type="project" value="InterPro"/>
</dbReference>
<feature type="domain" description="FAD-binding PCMH-type" evidence="20">
    <location>
        <begin position="394"/>
        <end position="586"/>
    </location>
</feature>
<sequence>MALLQHVTSLYDERPFTVPSYIGPTVIMICTPKPTVRAAHATLQSLIESEFAESSLEFFMNGKKIILDNPNPDWTLLDFIRSQHGTKGTKLGCGEGGCGACTVVLQTLDHHHSGNLNHIAVNACLYPLAGVIGKHLITIEGLGNAAQPHPIQERIAKLHGSQCGFCTPGIVMSVYAMIRNAWDPVSKVFRLSASTIELEGHLDGNLCRCTGYKPILAAIKTFITEDLRSQIVEQNHEDESSPTQNEELYNAYSDERAAWSYGKPQLSCGRPGGCCRDAPPVLSDNSSDEHTDSKSPDEIGSQSSSASPDFNPSSKCSKEAAASGASFGLPVKLRDRHPSPGKEGEGTKTASDLTLPPPKSSNGGLQIDLMPYEPAMELIFPPALRTFEHRPICYGVPNKIWLRPTNIEQLLSIKTLDPSAKLVSGSSEVHVEVRFKNSSFKVMVYIGDVAELQRTHVPENDDEITAMDELVVGANTSLTEVEAICARLAPKLGRRGTVLEACRKQLRYFAGRQIRNTASLAGNLATASPISDMNPVLLAAGATILARSKSTDSIALPLETFFLSYRKTSLPPDAVITGIRIPIPAAHAEVVMKTYKQAKRKEDDIAIVTAAFKVYLDASGCVNDIALAFGGMAPTTLLAKTTGKALSRQKWRNFATLDAGLKALREEFSLAFDVPGGMASYRVTLALSFFFRFWHEVVNDFGLGLVDEELIQEIQRGLSSGSRDDFNPHEQSIVGKQIPHLSALKQTTGEAEYLGDMPKQDRELHGAFVFSQRAHAKLVEVDWSSAIGPGLAVGYVDKNDLPPELNSWGSIRRDEPFFADGVVHSHGQVIGLVYAETAIQAAKAAKLVKIVYEDLPAILTIDEAVAANSFYPHGRELRKGAANTGSMDGVFSSCDRVFEGVVRMGGQEHFYLETHAAMVIPHPEDNAMEVWSSTQNTMETQEFVSHVTGVPSHKINARVKRAGGAFGGKESRSVPIACVLAVAAKKEKRPIRCMLNRDEDMISTGQRHPFQARWKVGAMSDGSLVALDIDLYNAAGWTYDMSAAVMDRCATHVENCYNIPNVHIRGHVCRTNTHSNTAFRGFGGPQAMFIAETYMTAVAEGLDIPIDELRLKNLYKAKQLTPFLQSIDEDWHIPLLLSSLKAECDFERRKIAVATFNSRNKWKKRGISLLPSKFGISFATAIHLNQASAAVKIYADGSILLHHGGTEMGQGLYTKMAQIAAQELNVPLDAVYTDNTSSYYTANVAPTAASAGSDLNGMAIKNACDQLNERLKPYREKFGPEASMKTIAHAAYLDRVDLSASGFWKMPTVGFRWGNYDPETQKPMYYYFTQGVACSEVELDLLTGDHTVIRTDIKMDIGQSINPAIDYGQIEGAFVQGQGLFTMEESLWTRDGQLFTKGPGTYKIPGFSDIPQEFNVSFLQGVSWSHLRTIQSSKGVGEPPLFLGASVVFALREALVSARKQNGVTEPLTLDSPATAERLRLAVGDELLKMGTVVPKEGEKSFFVTVA</sequence>
<proteinExistence type="inferred from homology"/>
<dbReference type="Gene3D" id="3.10.20.30">
    <property type="match status" value="1"/>
</dbReference>
<dbReference type="Gene3D" id="3.30.465.10">
    <property type="match status" value="1"/>
</dbReference>
<feature type="binding site" evidence="16">
    <location>
        <position position="596"/>
    </location>
    <ligand>
        <name>FAD</name>
        <dbReference type="ChEBI" id="CHEBI:57692"/>
    </ligand>
</feature>
<dbReference type="Gene3D" id="3.30.365.10">
    <property type="entry name" value="Aldehyde oxidase/xanthine dehydrogenase, molybdopterin binding domain"/>
    <property type="match status" value="4"/>
</dbReference>
<dbReference type="Gene3D" id="3.30.43.10">
    <property type="entry name" value="Uridine Diphospho-n-acetylenolpyruvylglucosamine Reductase, domain 2"/>
    <property type="match status" value="1"/>
</dbReference>
<evidence type="ECO:0000256" key="1">
    <source>
        <dbReference type="ARBA" id="ARBA00001974"/>
    </source>
</evidence>
<evidence type="ECO:0000256" key="6">
    <source>
        <dbReference type="ARBA" id="ARBA00022714"/>
    </source>
</evidence>
<evidence type="ECO:0000259" key="20">
    <source>
        <dbReference type="PROSITE" id="PS51387"/>
    </source>
</evidence>
<evidence type="ECO:0000313" key="21">
    <source>
        <dbReference type="EMBL" id="KAJ9607417.1"/>
    </source>
</evidence>
<evidence type="ECO:0000256" key="18">
    <source>
        <dbReference type="SAM" id="MobiDB-lite"/>
    </source>
</evidence>
<dbReference type="PANTHER" id="PTHR45444">
    <property type="entry name" value="XANTHINE DEHYDROGENASE"/>
    <property type="match status" value="1"/>
</dbReference>
<dbReference type="InterPro" id="IPR036683">
    <property type="entry name" value="CO_DH_flav_C_dom_sf"/>
</dbReference>
<keyword evidence="22" id="KW-1185">Reference proteome</keyword>
<keyword evidence="12" id="KW-0520">NAD</keyword>
<dbReference type="SUPFAM" id="SSF54292">
    <property type="entry name" value="2Fe-2S ferredoxin-like"/>
    <property type="match status" value="1"/>
</dbReference>
<evidence type="ECO:0000256" key="16">
    <source>
        <dbReference type="PIRSR" id="PIRSR000127-2"/>
    </source>
</evidence>
<dbReference type="Proteomes" id="UP001172673">
    <property type="component" value="Unassembled WGS sequence"/>
</dbReference>
<feature type="binding site" evidence="17">
    <location>
        <position position="209"/>
    </location>
    <ligand>
        <name>[2Fe-2S] cluster</name>
        <dbReference type="ChEBI" id="CHEBI:190135"/>
        <label>2</label>
    </ligand>
</feature>
<evidence type="ECO:0000313" key="22">
    <source>
        <dbReference type="Proteomes" id="UP001172673"/>
    </source>
</evidence>
<feature type="domain" description="2Fe-2S ferredoxin-type" evidence="19">
    <location>
        <begin position="54"/>
        <end position="142"/>
    </location>
</feature>
<dbReference type="SMART" id="SM01092">
    <property type="entry name" value="CO_deh_flav_C"/>
    <property type="match status" value="1"/>
</dbReference>
<dbReference type="SUPFAM" id="SSF56176">
    <property type="entry name" value="FAD-binding/transporter-associated domain-like"/>
    <property type="match status" value="1"/>
</dbReference>
<dbReference type="InterPro" id="IPR036010">
    <property type="entry name" value="2Fe-2S_ferredoxin-like_sf"/>
</dbReference>
<dbReference type="SUPFAM" id="SSF56003">
    <property type="entry name" value="Molybdenum cofactor-binding domain"/>
    <property type="match status" value="1"/>
</dbReference>
<feature type="compositionally biased region" description="Basic and acidic residues" evidence="18">
    <location>
        <begin position="287"/>
        <end position="297"/>
    </location>
</feature>
<feature type="binding site" evidence="17">
    <location>
        <position position="1080"/>
    </location>
    <ligand>
        <name>Mo-molybdopterin</name>
        <dbReference type="ChEBI" id="CHEBI:71302"/>
    </ligand>
    <ligandPart>
        <name>Mo</name>
        <dbReference type="ChEBI" id="CHEBI:28685"/>
    </ligandPart>
</feature>